<reference evidence="1 2" key="1">
    <citation type="journal article" date="2015" name="Genome Announc.">
        <title>Expanding the biotechnology potential of lactobacilli through comparative genomics of 213 strains and associated genera.</title>
        <authorList>
            <person name="Sun Z."/>
            <person name="Harris H.M."/>
            <person name="McCann A."/>
            <person name="Guo C."/>
            <person name="Argimon S."/>
            <person name="Zhang W."/>
            <person name="Yang X."/>
            <person name="Jeffery I.B."/>
            <person name="Cooney J.C."/>
            <person name="Kagawa T.F."/>
            <person name="Liu W."/>
            <person name="Song Y."/>
            <person name="Salvetti E."/>
            <person name="Wrobel A."/>
            <person name="Rasinkangas P."/>
            <person name="Parkhill J."/>
            <person name="Rea M.C."/>
            <person name="O'Sullivan O."/>
            <person name="Ritari J."/>
            <person name="Douillard F.P."/>
            <person name="Paul Ross R."/>
            <person name="Yang R."/>
            <person name="Briner A.E."/>
            <person name="Felis G.E."/>
            <person name="de Vos W.M."/>
            <person name="Barrangou R."/>
            <person name="Klaenhammer T.R."/>
            <person name="Caufield P.W."/>
            <person name="Cui Y."/>
            <person name="Zhang H."/>
            <person name="O'Toole P.W."/>
        </authorList>
    </citation>
    <scope>NUCLEOTIDE SEQUENCE [LARGE SCALE GENOMIC DNA]</scope>
    <source>
        <strain evidence="1 2">DSM 16043</strain>
    </source>
</reference>
<dbReference type="OrthoDB" id="1433018at2"/>
<sequence>MSEYLVKSHLGKEEWQIFNQVRDHEFVCDTVENDAGPNPVEYLAGSVNSCIVMSAGMVVKSRQLDVTNFRVENTAETENLGHGKSIVSKMAIKVFFDSSMTDEEKQKFLDFVLHVSTVYQTVKQAVDIEVKIA</sequence>
<organism evidence="1 2">
    <name type="scientific">Lactobacillus kalixensis DSM 16043</name>
    <dbReference type="NCBI Taxonomy" id="1423763"/>
    <lineage>
        <taxon>Bacteria</taxon>
        <taxon>Bacillati</taxon>
        <taxon>Bacillota</taxon>
        <taxon>Bacilli</taxon>
        <taxon>Lactobacillales</taxon>
        <taxon>Lactobacillaceae</taxon>
        <taxon>Lactobacillus</taxon>
    </lineage>
</organism>
<protein>
    <recommendedName>
        <fullName evidence="3">Redox protein, regulator of disulfide bond formation</fullName>
    </recommendedName>
</protein>
<name>A0A0R1U7J4_9LACO</name>
<comment type="caution">
    <text evidence="1">The sequence shown here is derived from an EMBL/GenBank/DDBJ whole genome shotgun (WGS) entry which is preliminary data.</text>
</comment>
<dbReference type="InterPro" id="IPR015946">
    <property type="entry name" value="KH_dom-like_a/b"/>
</dbReference>
<dbReference type="Gene3D" id="3.30.300.20">
    <property type="match status" value="1"/>
</dbReference>
<gene>
    <name evidence="1" type="ORF">FC46_GL000937</name>
</gene>
<dbReference type="EMBL" id="AZFM01000028">
    <property type="protein sequence ID" value="KRL89175.1"/>
    <property type="molecule type" value="Genomic_DNA"/>
</dbReference>
<dbReference type="AlphaFoldDB" id="A0A0R1U7J4"/>
<dbReference type="Proteomes" id="UP000051036">
    <property type="component" value="Unassembled WGS sequence"/>
</dbReference>
<dbReference type="InterPro" id="IPR003718">
    <property type="entry name" value="OsmC/Ohr_fam"/>
</dbReference>
<dbReference type="PATRIC" id="fig|1423763.3.peg.952"/>
<dbReference type="Pfam" id="PF02566">
    <property type="entry name" value="OsmC"/>
    <property type="match status" value="1"/>
</dbReference>
<keyword evidence="2" id="KW-1185">Reference proteome</keyword>
<evidence type="ECO:0008006" key="3">
    <source>
        <dbReference type="Google" id="ProtNLM"/>
    </source>
</evidence>
<accession>A0A0R1U7J4</accession>
<dbReference type="SUPFAM" id="SSF82784">
    <property type="entry name" value="OsmC-like"/>
    <property type="match status" value="1"/>
</dbReference>
<evidence type="ECO:0000313" key="2">
    <source>
        <dbReference type="Proteomes" id="UP000051036"/>
    </source>
</evidence>
<proteinExistence type="predicted"/>
<dbReference type="RefSeq" id="WP_057799444.1">
    <property type="nucleotide sequence ID" value="NZ_AZFM01000028.1"/>
</dbReference>
<dbReference type="STRING" id="1423763.FC46_GL000937"/>
<evidence type="ECO:0000313" key="1">
    <source>
        <dbReference type="EMBL" id="KRL89175.1"/>
    </source>
</evidence>
<dbReference type="InterPro" id="IPR036102">
    <property type="entry name" value="OsmC/Ohrsf"/>
</dbReference>